<comment type="subcellular location">
    <subcellularLocation>
        <location evidence="1">Cell membrane</location>
    </subcellularLocation>
</comment>
<dbReference type="PANTHER" id="PTHR30469">
    <property type="entry name" value="MULTIDRUG RESISTANCE PROTEIN MDTA"/>
    <property type="match status" value="1"/>
</dbReference>
<evidence type="ECO:0000256" key="5">
    <source>
        <dbReference type="ARBA" id="ARBA00022519"/>
    </source>
</evidence>
<feature type="compositionally biased region" description="Low complexity" evidence="8">
    <location>
        <begin position="274"/>
        <end position="290"/>
    </location>
</feature>
<proteinExistence type="inferred from homology"/>
<comment type="similarity">
    <text evidence="2">Belongs to the membrane fusion protein (MFP) (TC 8.A.1) family.</text>
</comment>
<evidence type="ECO:0000313" key="15">
    <source>
        <dbReference type="EMBL" id="QPK23365.1"/>
    </source>
</evidence>
<dbReference type="SUPFAM" id="SSF111369">
    <property type="entry name" value="HlyD-like secretion proteins"/>
    <property type="match status" value="1"/>
</dbReference>
<dbReference type="Proteomes" id="UP000269351">
    <property type="component" value="Chromosome"/>
</dbReference>
<dbReference type="InterPro" id="IPR030190">
    <property type="entry name" value="MacA_alpha-hairpin_sf"/>
</dbReference>
<keyword evidence="6" id="KW-0175">Coiled coil</keyword>
<dbReference type="GO" id="GO:0015562">
    <property type="term" value="F:efflux transmembrane transporter activity"/>
    <property type="evidence" value="ECO:0007669"/>
    <property type="project" value="TreeGrafter"/>
</dbReference>
<keyword evidence="5" id="KW-0997">Cell inner membrane</keyword>
<organism evidence="15 16">
    <name type="scientific">Pectobacterium brasiliense</name>
    <dbReference type="NCBI Taxonomy" id="180957"/>
    <lineage>
        <taxon>Bacteria</taxon>
        <taxon>Pseudomonadati</taxon>
        <taxon>Pseudomonadota</taxon>
        <taxon>Gammaproteobacteria</taxon>
        <taxon>Enterobacterales</taxon>
        <taxon>Pectobacteriaceae</taxon>
        <taxon>Pectobacterium</taxon>
    </lineage>
</organism>
<keyword evidence="9" id="KW-0812">Transmembrane</keyword>
<dbReference type="InterPro" id="IPR058624">
    <property type="entry name" value="MdtA-like_HH"/>
</dbReference>
<evidence type="ECO:0000259" key="13">
    <source>
        <dbReference type="Pfam" id="PF25967"/>
    </source>
</evidence>
<keyword evidence="17" id="KW-1185">Reference proteome</keyword>
<dbReference type="AlphaFoldDB" id="A0A433NJK2"/>
<dbReference type="Pfam" id="PF25967">
    <property type="entry name" value="RND-MFP_C"/>
    <property type="match status" value="1"/>
</dbReference>
<dbReference type="NCBIfam" id="TIGR01730">
    <property type="entry name" value="RND_mfp"/>
    <property type="match status" value="1"/>
</dbReference>
<feature type="region of interest" description="Disordered" evidence="8">
    <location>
        <begin position="262"/>
        <end position="290"/>
    </location>
</feature>
<reference evidence="15 16" key="2">
    <citation type="submission" date="2020-11" db="EMBL/GenBank/DDBJ databases">
        <title>Complete genome sequence of Pectobacterium brasiliense strain F126.</title>
        <authorList>
            <person name="Miroshnikov K."/>
            <person name="Vo T.N.H."/>
            <person name="Khodykina M.V."/>
            <person name="Kabanova A.P."/>
            <person name="Shneider M."/>
            <person name="Korzhenkov A."/>
            <person name="Toschakov S.V."/>
            <person name="Miroshnikov K.A."/>
            <person name="Ignatov A.N."/>
            <person name="Mikhailova Y.V."/>
            <person name="Shelenkov A."/>
            <person name="Yanushevich Y.G."/>
            <person name="Evseev P.V."/>
        </authorList>
    </citation>
    <scope>NUCLEOTIDE SEQUENCE [LARGE SCALE GENOMIC DNA]</scope>
    <source>
        <strain evidence="15 16">F126</strain>
    </source>
</reference>
<dbReference type="InterPro" id="IPR058625">
    <property type="entry name" value="MdtA-like_BSH"/>
</dbReference>
<sequence>MQSRFFTRRRTTIALGLIAAAVVLHLFFNKPSPAPNALTTAAEIADLEQTVLADGKIEAQKQVSVGAQASGQIKALHVELGDKVKKGQLIAEIDDLTQQDTLKNGEAALKNIQAQRAAKLAELRNNELSWQRQQMLMKRGVGAQADYDSAKATLDATRANIDALDAQIIQAQITVNTAKVNLGYTQIRSPMDGTVVAIPVEAGQTVNAIQTTPTIAKVANLDTMTIKVKISEADVVKVKTGMPVWFSILGEPNNRYEATLSSIEPAPDSINTDSTTTSSSSSSSSGSSSSTAIYYNGLFDVKNPDGVLRISMTAQVYILLSSVKNAIVVPATALTSRDGMWYVQVVNANKKVESRLVTLGLNDNVRTQIRSGLSVGEQVVVSPSSGDVASAHPGPSMGM</sequence>
<dbReference type="Pfam" id="PF25876">
    <property type="entry name" value="HH_MFP_RND"/>
    <property type="match status" value="1"/>
</dbReference>
<dbReference type="InterPro" id="IPR058627">
    <property type="entry name" value="MdtA-like_C"/>
</dbReference>
<dbReference type="InterPro" id="IPR058626">
    <property type="entry name" value="MdtA-like_b-barrel"/>
</dbReference>
<name>A0A433NJK2_9GAMM</name>
<evidence type="ECO:0000313" key="16">
    <source>
        <dbReference type="Proteomes" id="UP000269351"/>
    </source>
</evidence>
<keyword evidence="7 9" id="KW-0472">Membrane</keyword>
<evidence type="ECO:0000256" key="8">
    <source>
        <dbReference type="SAM" id="MobiDB-lite"/>
    </source>
</evidence>
<evidence type="ECO:0000256" key="6">
    <source>
        <dbReference type="ARBA" id="ARBA00023054"/>
    </source>
</evidence>
<evidence type="ECO:0000256" key="3">
    <source>
        <dbReference type="ARBA" id="ARBA00022448"/>
    </source>
</evidence>
<dbReference type="Gene3D" id="6.10.140.1990">
    <property type="match status" value="1"/>
</dbReference>
<dbReference type="Proteomes" id="UP000762586">
    <property type="component" value="Unassembled WGS sequence"/>
</dbReference>
<dbReference type="Pfam" id="PF25944">
    <property type="entry name" value="Beta-barrel_RND"/>
    <property type="match status" value="1"/>
</dbReference>
<dbReference type="Pfam" id="PF25917">
    <property type="entry name" value="BSH_RND"/>
    <property type="match status" value="1"/>
</dbReference>
<evidence type="ECO:0000256" key="9">
    <source>
        <dbReference type="SAM" id="Phobius"/>
    </source>
</evidence>
<feature type="domain" description="Multidrug resistance protein MdtA-like barrel-sandwich hybrid" evidence="11">
    <location>
        <begin position="62"/>
        <end position="215"/>
    </location>
</feature>
<evidence type="ECO:0000313" key="17">
    <source>
        <dbReference type="Proteomes" id="UP000762586"/>
    </source>
</evidence>
<keyword evidence="9" id="KW-1133">Transmembrane helix</keyword>
<accession>A0A433NJK2</accession>
<dbReference type="Gene3D" id="2.40.50.100">
    <property type="match status" value="1"/>
</dbReference>
<feature type="domain" description="Multidrug resistance protein MdtA-like C-terminal permuted SH3" evidence="13">
    <location>
        <begin position="325"/>
        <end position="382"/>
    </location>
</feature>
<dbReference type="GO" id="GO:0019898">
    <property type="term" value="C:extrinsic component of membrane"/>
    <property type="evidence" value="ECO:0007669"/>
    <property type="project" value="InterPro"/>
</dbReference>
<dbReference type="InterPro" id="IPR006143">
    <property type="entry name" value="RND_pump_MFP"/>
</dbReference>
<evidence type="ECO:0000259" key="10">
    <source>
        <dbReference type="Pfam" id="PF25876"/>
    </source>
</evidence>
<evidence type="ECO:0000256" key="2">
    <source>
        <dbReference type="ARBA" id="ARBA00009477"/>
    </source>
</evidence>
<dbReference type="GO" id="GO:1990961">
    <property type="term" value="P:xenobiotic detoxification by transmembrane export across the plasma membrane"/>
    <property type="evidence" value="ECO:0007669"/>
    <property type="project" value="InterPro"/>
</dbReference>
<dbReference type="GO" id="GO:1990195">
    <property type="term" value="C:macrolide transmembrane transporter complex"/>
    <property type="evidence" value="ECO:0007669"/>
    <property type="project" value="InterPro"/>
</dbReference>
<dbReference type="Gene3D" id="2.40.420.20">
    <property type="match status" value="1"/>
</dbReference>
<dbReference type="GO" id="GO:0030313">
    <property type="term" value="C:cell envelope"/>
    <property type="evidence" value="ECO:0007669"/>
    <property type="project" value="UniProtKB-SubCell"/>
</dbReference>
<reference evidence="14 17" key="1">
    <citation type="submission" date="2020-07" db="EMBL/GenBank/DDBJ databases">
        <title>A pangenomic view of the genus Pectobacterium provides insights into genome organization, phylogeny, and virulence.</title>
        <authorList>
            <person name="Jonkheer E."/>
            <person name="Brankovics B."/>
            <person name="Houwers I."/>
            <person name="Van Der Wolf J."/>
            <person name="Bonants P."/>
            <person name="Vreeburg R."/>
            <person name="Bollema R."/>
            <person name="De Haan J."/>
            <person name="Berke L."/>
            <person name="De Ridder D."/>
            <person name="Smit S."/>
            <person name="Van Der Lee T.A.J."/>
        </authorList>
    </citation>
    <scope>NUCLEOTIDE SEQUENCE [LARGE SCALE GENOMIC DNA]</scope>
    <source>
        <strain evidence="14 17">NAK:384</strain>
    </source>
</reference>
<evidence type="ECO:0000259" key="12">
    <source>
        <dbReference type="Pfam" id="PF25944"/>
    </source>
</evidence>
<protein>
    <submittedName>
        <fullName evidence="15">Efflux RND transporter periplasmic adaptor subunit</fullName>
    </submittedName>
</protein>
<dbReference type="EMBL" id="CP065031">
    <property type="protein sequence ID" value="QPK23365.1"/>
    <property type="molecule type" value="Genomic_DNA"/>
</dbReference>
<dbReference type="RefSeq" id="WP_119871376.1">
    <property type="nucleotide sequence ID" value="NZ_BSWF01000001.1"/>
</dbReference>
<keyword evidence="3" id="KW-0813">Transport</keyword>
<evidence type="ECO:0000313" key="14">
    <source>
        <dbReference type="EMBL" id="MBN3106593.1"/>
    </source>
</evidence>
<feature type="domain" description="Multidrug resistance protein MdtA-like alpha-helical hairpin" evidence="10">
    <location>
        <begin position="109"/>
        <end position="185"/>
    </location>
</feature>
<feature type="transmembrane region" description="Helical" evidence="9">
    <location>
        <begin position="12"/>
        <end position="28"/>
    </location>
</feature>
<gene>
    <name evidence="15" type="ORF">F126LOC_017260</name>
    <name evidence="14" type="ORF">H4F48_10975</name>
</gene>
<evidence type="ECO:0000256" key="1">
    <source>
        <dbReference type="ARBA" id="ARBA00004236"/>
    </source>
</evidence>
<dbReference type="Gene3D" id="2.40.30.170">
    <property type="match status" value="1"/>
</dbReference>
<evidence type="ECO:0000259" key="11">
    <source>
        <dbReference type="Pfam" id="PF25917"/>
    </source>
</evidence>
<evidence type="ECO:0000256" key="4">
    <source>
        <dbReference type="ARBA" id="ARBA00022475"/>
    </source>
</evidence>
<keyword evidence="4" id="KW-1003">Cell membrane</keyword>
<dbReference type="GO" id="GO:1990281">
    <property type="term" value="C:efflux pump complex"/>
    <property type="evidence" value="ECO:0007669"/>
    <property type="project" value="TreeGrafter"/>
</dbReference>
<dbReference type="PANTHER" id="PTHR30469:SF33">
    <property type="entry name" value="SLR1207 PROTEIN"/>
    <property type="match status" value="1"/>
</dbReference>
<dbReference type="EMBL" id="JACGET010000011">
    <property type="protein sequence ID" value="MBN3106593.1"/>
    <property type="molecule type" value="Genomic_DNA"/>
</dbReference>
<feature type="domain" description="Multidrug resistance protein MdtA-like beta-barrel" evidence="12">
    <location>
        <begin position="223"/>
        <end position="271"/>
    </location>
</feature>
<evidence type="ECO:0000256" key="7">
    <source>
        <dbReference type="ARBA" id="ARBA00023136"/>
    </source>
</evidence>